<dbReference type="CDD" id="cd00303">
    <property type="entry name" value="retropepsin_like"/>
    <property type="match status" value="1"/>
</dbReference>
<keyword evidence="2" id="KW-0808">Transferase</keyword>
<dbReference type="EMBL" id="CABIJS010000705">
    <property type="protein sequence ID" value="VUZ56485.1"/>
    <property type="molecule type" value="Genomic_DNA"/>
</dbReference>
<evidence type="ECO:0000259" key="9">
    <source>
        <dbReference type="PROSITE" id="PS50878"/>
    </source>
</evidence>
<dbReference type="Pfam" id="PF00078">
    <property type="entry name" value="RVT_1"/>
    <property type="match status" value="1"/>
</dbReference>
<dbReference type="PANTHER" id="PTHR37984:SF5">
    <property type="entry name" value="PROTEIN NYNRIN-LIKE"/>
    <property type="match status" value="1"/>
</dbReference>
<keyword evidence="5" id="KW-0255">Endonuclease</keyword>
<evidence type="ECO:0000256" key="2">
    <source>
        <dbReference type="ARBA" id="ARBA00022679"/>
    </source>
</evidence>
<dbReference type="PROSITE" id="PS50994">
    <property type="entry name" value="INTEGRASE"/>
    <property type="match status" value="1"/>
</dbReference>
<dbReference type="SUPFAM" id="SSF56672">
    <property type="entry name" value="DNA/RNA polymerases"/>
    <property type="match status" value="1"/>
</dbReference>
<sequence>MDSYDPPNIFSKTDNQDTTYMQPSAQGCSNPTTPYSNAHPPCSCYAHAQTTHLPAPLTPYDPATSFNQWFLVADLHLANYPETIKMKALLSALPKDIRSWLQLKGISETSDYDYGKPTILSLMSVTEEPREMSDFFERERQPGESYAQFAMALQAILVEATGNRFSPADQEYLVSSCFIARAKPHSLKTQLRPLKHAGIVELIRAATNLSSIRDNPNHQETRPPPTNPTQPNFYPHRQHRPARAIQASKYESVRLYTLKSGNCPVLKVTVGSRAHKFLIDTGSAISIVKPGTVPVRLRKQIDQKHTVVMEAANGSTFKSEGSFNLQFKLGNQQFRHRVYLSSVINGPGLLGMDFLGKHQSRILLDKGKLILDGIVELTLGRERPSLGSRAVNTRESKTRKTIRAEKLLDELGEPPEVIKSFLIDNEDIFALEGEPTGRSNIIKHVIDTGDAKPIAQRPRRTPAQYQEFVREEIANLLKNKVIRPSSSAWAAPIVVTKKKNGSLRLCMDYRKLNAVTKRDQYPMPRIDDGFDYLSGSQYFSTLDLRSGYWQVEVDPKSREKTAFVVPTGLYEFETMPFGLMNAPASFQRLMHQVLRDLTPKQCQVYLDDVIVFSHTITDHIARLKAIFTRLREAGLKLNPKKCKFLQTAVTYLGHTISKEGVHTDPGKTSKIHEWPLPRNAEEVRRFLGLAGYYRRFVKGFADIAKPLTTAYHPEGNGQVERTNRTLKSLLRMQLECFEQDQWDLALPTCLLAYRAAVHASTGQTPAFLTYGRELRLAADITNEPPHALHAVGRPCFATQTREALYEAHEVARRRLGLAHKHQKDYYDKTAHGLPYQAGDLVMYKTMPPLSANNKFYRPWDGPFIISSILNDASCRITRVGENRDKGFIAHFNRLKPCVAHQSAGIEELEYATPPPVDNEIEITTRRRKSPNSECATIDIKSMITEFVEEHFNSWTKINQGNRSLTPMRELISEPLTLPTKANNEVL</sequence>
<dbReference type="CDD" id="cd01647">
    <property type="entry name" value="RT_LTR"/>
    <property type="match status" value="1"/>
</dbReference>
<evidence type="ECO:0000256" key="4">
    <source>
        <dbReference type="ARBA" id="ARBA00022722"/>
    </source>
</evidence>
<dbReference type="InterPro" id="IPR050951">
    <property type="entry name" value="Retrovirus_Pol_polyprotein"/>
</dbReference>
<dbReference type="AlphaFoldDB" id="A0A564ZAF4"/>
<dbReference type="FunFam" id="3.10.10.10:FF:000007">
    <property type="entry name" value="Retrovirus-related Pol polyprotein from transposon 17.6-like Protein"/>
    <property type="match status" value="1"/>
</dbReference>
<dbReference type="InterPro" id="IPR001584">
    <property type="entry name" value="Integrase_cat-core"/>
</dbReference>
<keyword evidence="12" id="KW-1185">Reference proteome</keyword>
<dbReference type="Gene3D" id="3.30.70.270">
    <property type="match status" value="2"/>
</dbReference>
<evidence type="ECO:0000259" key="10">
    <source>
        <dbReference type="PROSITE" id="PS50994"/>
    </source>
</evidence>
<dbReference type="PROSITE" id="PS00141">
    <property type="entry name" value="ASP_PROTEASE"/>
    <property type="match status" value="1"/>
</dbReference>
<dbReference type="InterPro" id="IPR018061">
    <property type="entry name" value="Retropepsins"/>
</dbReference>
<dbReference type="InterPro" id="IPR000477">
    <property type="entry name" value="RT_dom"/>
</dbReference>
<dbReference type="Pfam" id="PF00077">
    <property type="entry name" value="RVP"/>
    <property type="match status" value="1"/>
</dbReference>
<feature type="region of interest" description="Disordered" evidence="8">
    <location>
        <begin position="210"/>
        <end position="238"/>
    </location>
</feature>
<dbReference type="Gene3D" id="3.10.10.10">
    <property type="entry name" value="HIV Type 1 Reverse Transcriptase, subunit A, domain 1"/>
    <property type="match status" value="1"/>
</dbReference>
<dbReference type="Gene3D" id="2.40.70.10">
    <property type="entry name" value="Acid Proteases"/>
    <property type="match status" value="1"/>
</dbReference>
<dbReference type="InterPro" id="IPR021109">
    <property type="entry name" value="Peptidase_aspartic_dom_sf"/>
</dbReference>
<dbReference type="Proteomes" id="UP000321570">
    <property type="component" value="Unassembled WGS sequence"/>
</dbReference>
<reference evidence="11 12" key="1">
    <citation type="submission" date="2019-07" db="EMBL/GenBank/DDBJ databases">
        <authorList>
            <person name="Jastrzebski P J."/>
            <person name="Paukszto L."/>
            <person name="Jastrzebski P J."/>
        </authorList>
    </citation>
    <scope>NUCLEOTIDE SEQUENCE [LARGE SCALE GENOMIC DNA]</scope>
    <source>
        <strain evidence="11 12">WMS-il1</strain>
    </source>
</reference>
<dbReference type="GO" id="GO:0004519">
    <property type="term" value="F:endonuclease activity"/>
    <property type="evidence" value="ECO:0007669"/>
    <property type="project" value="UniProtKB-KW"/>
</dbReference>
<evidence type="ECO:0000256" key="8">
    <source>
        <dbReference type="SAM" id="MobiDB-lite"/>
    </source>
</evidence>
<dbReference type="GO" id="GO:0003964">
    <property type="term" value="F:RNA-directed DNA polymerase activity"/>
    <property type="evidence" value="ECO:0007669"/>
    <property type="project" value="UniProtKB-KW"/>
</dbReference>
<evidence type="ECO:0000256" key="7">
    <source>
        <dbReference type="ARBA" id="ARBA00022918"/>
    </source>
</evidence>
<evidence type="ECO:0000256" key="6">
    <source>
        <dbReference type="ARBA" id="ARBA00022801"/>
    </source>
</evidence>
<organism evidence="11 12">
    <name type="scientific">Hymenolepis diminuta</name>
    <name type="common">Rat tapeworm</name>
    <dbReference type="NCBI Taxonomy" id="6216"/>
    <lineage>
        <taxon>Eukaryota</taxon>
        <taxon>Metazoa</taxon>
        <taxon>Spiralia</taxon>
        <taxon>Lophotrochozoa</taxon>
        <taxon>Platyhelminthes</taxon>
        <taxon>Cestoda</taxon>
        <taxon>Eucestoda</taxon>
        <taxon>Cyclophyllidea</taxon>
        <taxon>Hymenolepididae</taxon>
        <taxon>Hymenolepis</taxon>
    </lineage>
</organism>
<dbReference type="GO" id="GO:0004190">
    <property type="term" value="F:aspartic-type endopeptidase activity"/>
    <property type="evidence" value="ECO:0007669"/>
    <property type="project" value="InterPro"/>
</dbReference>
<feature type="domain" description="Reverse transcriptase" evidence="9">
    <location>
        <begin position="477"/>
        <end position="656"/>
    </location>
</feature>
<evidence type="ECO:0000313" key="12">
    <source>
        <dbReference type="Proteomes" id="UP000321570"/>
    </source>
</evidence>
<dbReference type="GO" id="GO:0015074">
    <property type="term" value="P:DNA integration"/>
    <property type="evidence" value="ECO:0007669"/>
    <property type="project" value="InterPro"/>
</dbReference>
<feature type="compositionally biased region" description="Polar residues" evidence="8">
    <location>
        <begin position="10"/>
        <end position="33"/>
    </location>
</feature>
<name>A0A564ZAF4_HYMDI</name>
<evidence type="ECO:0000256" key="3">
    <source>
        <dbReference type="ARBA" id="ARBA00022695"/>
    </source>
</evidence>
<dbReference type="PROSITE" id="PS50878">
    <property type="entry name" value="RT_POL"/>
    <property type="match status" value="1"/>
</dbReference>
<evidence type="ECO:0000256" key="5">
    <source>
        <dbReference type="ARBA" id="ARBA00022759"/>
    </source>
</evidence>
<dbReference type="SUPFAM" id="SSF53098">
    <property type="entry name" value="Ribonuclease H-like"/>
    <property type="match status" value="1"/>
</dbReference>
<proteinExistence type="predicted"/>
<keyword evidence="6" id="KW-0378">Hydrolase</keyword>
<evidence type="ECO:0000313" key="11">
    <source>
        <dbReference type="EMBL" id="VUZ56485.1"/>
    </source>
</evidence>
<keyword evidence="7" id="KW-0695">RNA-directed DNA polymerase</keyword>
<keyword evidence="4" id="KW-0540">Nuclease</keyword>
<keyword evidence="3" id="KW-0548">Nucleotidyltransferase</keyword>
<feature type="domain" description="Integrase catalytic" evidence="10">
    <location>
        <begin position="579"/>
        <end position="773"/>
    </location>
</feature>
<dbReference type="InterPro" id="IPR043128">
    <property type="entry name" value="Rev_trsase/Diguanyl_cyclase"/>
</dbReference>
<feature type="region of interest" description="Disordered" evidence="8">
    <location>
        <begin position="1"/>
        <end position="33"/>
    </location>
</feature>
<evidence type="ECO:0000256" key="1">
    <source>
        <dbReference type="ARBA" id="ARBA00022670"/>
    </source>
</evidence>
<keyword evidence="1" id="KW-0645">Protease</keyword>
<dbReference type="InterPro" id="IPR043502">
    <property type="entry name" value="DNA/RNA_pol_sf"/>
</dbReference>
<accession>A0A564ZAF4</accession>
<protein>
    <recommendedName>
        <fullName evidence="13">Reverse transcriptase</fullName>
    </recommendedName>
</protein>
<dbReference type="SUPFAM" id="SSF50630">
    <property type="entry name" value="Acid proteases"/>
    <property type="match status" value="1"/>
</dbReference>
<gene>
    <name evidence="11" type="ORF">WMSIL1_LOCUS14137</name>
</gene>
<dbReference type="InterPro" id="IPR001969">
    <property type="entry name" value="Aspartic_peptidase_AS"/>
</dbReference>
<dbReference type="PANTHER" id="PTHR37984">
    <property type="entry name" value="PROTEIN CBG26694"/>
    <property type="match status" value="1"/>
</dbReference>
<dbReference type="GO" id="GO:0006508">
    <property type="term" value="P:proteolysis"/>
    <property type="evidence" value="ECO:0007669"/>
    <property type="project" value="UniProtKB-KW"/>
</dbReference>
<evidence type="ECO:0008006" key="13">
    <source>
        <dbReference type="Google" id="ProtNLM"/>
    </source>
</evidence>
<dbReference type="InterPro" id="IPR012337">
    <property type="entry name" value="RNaseH-like_sf"/>
</dbReference>